<organism evidence="2">
    <name type="scientific">Ornebius fuscicerci</name>
    <dbReference type="NCBI Taxonomy" id="2153492"/>
    <lineage>
        <taxon>Eukaryota</taxon>
        <taxon>Metazoa</taxon>
        <taxon>Ecdysozoa</taxon>
        <taxon>Arthropoda</taxon>
        <taxon>Hexapoda</taxon>
        <taxon>Insecta</taxon>
        <taxon>Pterygota</taxon>
        <taxon>Neoptera</taxon>
        <taxon>Polyneoptera</taxon>
        <taxon>Orthoptera</taxon>
        <taxon>Ensifera</taxon>
        <taxon>Gryllidea</taxon>
        <taxon>Grylloidea</taxon>
        <taxon>Mogoplistidae</taxon>
        <taxon>Ornebius</taxon>
    </lineage>
</organism>
<protein>
    <submittedName>
        <fullName evidence="2">ATP synthase F0 subunit 8</fullName>
    </submittedName>
</protein>
<dbReference type="GeneID" id="38331860"/>
<reference evidence="2" key="1">
    <citation type="journal article" date="2018" name="Int. J. Biol. Macromol.">
        <title>Comparative analysis of mitochondrial genomes of the superfamily Grylloidea (Insecta, Orthoptera) reveals phylogenetic distribution of gene rearrangements.</title>
        <authorList>
            <person name="Ma C."/>
            <person name="Li J."/>
        </authorList>
    </citation>
    <scope>NUCLEOTIDE SEQUENCE</scope>
</reference>
<geneLocation type="mitochondrion" evidence="2"/>
<gene>
    <name evidence="2" type="primary">atp8</name>
</gene>
<keyword evidence="1" id="KW-0472">Membrane</keyword>
<keyword evidence="1" id="KW-0812">Transmembrane</keyword>
<evidence type="ECO:0000256" key="1">
    <source>
        <dbReference type="SAM" id="Phobius"/>
    </source>
</evidence>
<keyword evidence="1" id="KW-1133">Transmembrane helix</keyword>
<dbReference type="AlphaFoldDB" id="A0A385I207"/>
<feature type="transmembrane region" description="Helical" evidence="1">
    <location>
        <begin position="12"/>
        <end position="32"/>
    </location>
</feature>
<name>A0A385I207_9ORTH</name>
<proteinExistence type="predicted"/>
<dbReference type="EMBL" id="MH580275">
    <property type="protein sequence ID" value="AXY63940.1"/>
    <property type="molecule type" value="Genomic_DNA"/>
</dbReference>
<keyword evidence="2" id="KW-0496">Mitochondrion</keyword>
<dbReference type="RefSeq" id="YP_009531183.1">
    <property type="nucleotide sequence ID" value="NC_039739.1"/>
</dbReference>
<sequence>MPQMAPLWWTTLYLYFTFTFILVSMLVFFYLMKYPIISSHLQKFNFKFNWLW</sequence>
<evidence type="ECO:0000313" key="2">
    <source>
        <dbReference type="EMBL" id="AXY63940.1"/>
    </source>
</evidence>
<accession>A0A385I207</accession>